<evidence type="ECO:0000256" key="3">
    <source>
        <dbReference type="ARBA" id="ARBA00022806"/>
    </source>
</evidence>
<evidence type="ECO:0000256" key="5">
    <source>
        <dbReference type="PROSITE-ProRule" id="PRU00560"/>
    </source>
</evidence>
<feature type="compositionally biased region" description="Low complexity" evidence="6">
    <location>
        <begin position="124"/>
        <end position="135"/>
    </location>
</feature>
<dbReference type="STRING" id="1229780.BN381_100026"/>
<dbReference type="AlphaFoldDB" id="R4YVS3"/>
<feature type="region of interest" description="Disordered" evidence="6">
    <location>
        <begin position="109"/>
        <end position="135"/>
    </location>
</feature>
<feature type="region of interest" description="Disordered" evidence="6">
    <location>
        <begin position="1"/>
        <end position="39"/>
    </location>
</feature>
<dbReference type="GO" id="GO:0000725">
    <property type="term" value="P:recombinational repair"/>
    <property type="evidence" value="ECO:0007669"/>
    <property type="project" value="TreeGrafter"/>
</dbReference>
<evidence type="ECO:0000313" key="9">
    <source>
        <dbReference type="Proteomes" id="UP000018291"/>
    </source>
</evidence>
<feature type="domain" description="UvrD-like helicase ATP-binding" evidence="7">
    <location>
        <begin position="233"/>
        <end position="584"/>
    </location>
</feature>
<dbReference type="SUPFAM" id="SSF52540">
    <property type="entry name" value="P-loop containing nucleoside triphosphate hydrolases"/>
    <property type="match status" value="1"/>
</dbReference>
<evidence type="ECO:0000259" key="7">
    <source>
        <dbReference type="PROSITE" id="PS51198"/>
    </source>
</evidence>
<proteinExistence type="predicted"/>
<evidence type="ECO:0000256" key="1">
    <source>
        <dbReference type="ARBA" id="ARBA00022741"/>
    </source>
</evidence>
<dbReference type="GO" id="GO:0005829">
    <property type="term" value="C:cytosol"/>
    <property type="evidence" value="ECO:0007669"/>
    <property type="project" value="TreeGrafter"/>
</dbReference>
<dbReference type="OrthoDB" id="9787585at2"/>
<dbReference type="InterPro" id="IPR027417">
    <property type="entry name" value="P-loop_NTPase"/>
</dbReference>
<accession>R4YVS3</accession>
<dbReference type="eggNOG" id="COG3973">
    <property type="taxonomic scope" value="Bacteria"/>
</dbReference>
<dbReference type="HOGENOM" id="CLU_010312_3_0_11"/>
<dbReference type="PANTHER" id="PTHR11070">
    <property type="entry name" value="UVRD / RECB / PCRA DNA HELICASE FAMILY MEMBER"/>
    <property type="match status" value="1"/>
</dbReference>
<evidence type="ECO:0000256" key="2">
    <source>
        <dbReference type="ARBA" id="ARBA00022801"/>
    </source>
</evidence>
<dbReference type="GO" id="GO:0043138">
    <property type="term" value="F:3'-5' DNA helicase activity"/>
    <property type="evidence" value="ECO:0007669"/>
    <property type="project" value="TreeGrafter"/>
</dbReference>
<dbReference type="GO" id="GO:0005524">
    <property type="term" value="F:ATP binding"/>
    <property type="evidence" value="ECO:0007669"/>
    <property type="project" value="UniProtKB-UniRule"/>
</dbReference>
<keyword evidence="1 5" id="KW-0547">Nucleotide-binding</keyword>
<protein>
    <submittedName>
        <fullName evidence="8">Putative ATP-dependent DNA helicase</fullName>
    </submittedName>
</protein>
<comment type="caution">
    <text evidence="8">The sequence shown here is derived from an EMBL/GenBank/DDBJ whole genome shotgun (WGS) entry which is preliminary data.</text>
</comment>
<dbReference type="InterPro" id="IPR027785">
    <property type="entry name" value="UvrD-like_helicase_C"/>
</dbReference>
<dbReference type="PANTHER" id="PTHR11070:SF45">
    <property type="entry name" value="DNA 3'-5' HELICASE"/>
    <property type="match status" value="1"/>
</dbReference>
<sequence length="744" mass="81064">MGRDHSPTGKVPSPQNGATSPVWTDQKRRIPRSVSPDPQLSAEQAYIDFAYECLDATRRAAEGVRDTVMHEAGGTFQARHERDVIWDRVASRLAQLELGDTALLFGRIDTDGEGRSDEPPDAHAPPVGDPAPDGAESFYIGRMSVADRAQNPVVVDWRAPVAEPFYRASGSDPMGLVRRRHFAIRGRSLLGMDDELFGSAAEALDHGSVQGHGALVAALEERRSGKLSDIVATIQGEQDEVIRAPLAGVLVVQGGPGTGKTVVALHRAAYLLYTHRFPLEGQGVLVVGPNRLFLSYIDQVLPSLGEAGVHTAVIGDLIPDTRVAITESLPVARIKGDLRMVPLLRKAVKDRQRALREPLVVPFGLQRLRLSVAESREIVADVRRRVRHHNAGRRQVEERVFSRLAERSRQPISPEDLRSRIRNNDEVRYALEWMWPVLSASDLLNDLYSSRALLASAAGDRLTADELDLLVSPRHDDPSKRVWAFGDAPILDEALVRLGPRPNRRDSDVIRTYGHILVDEAQDLSPMELRSLSRRSLGGSMTVVGDIAQATSPWAHDSWDDVIDALPKRRPSVRVELSTGYRLPGPIMDLAARLLPLAAPDLEPPTSIRELGSEPVIDQVNDGPGEPEFDEVLVGAVQREVSAVGQGSVAVVCTGSALARCEAALTKAGVSFGRATRHGLDQQVTVVEVRMVKGLELDAVIVVEPADILEADDRGAQALYVALTRATQRLSLVHQRPLPAVLVG</sequence>
<name>R4YVS3_9ACTN</name>
<feature type="compositionally biased region" description="Basic and acidic residues" evidence="6">
    <location>
        <begin position="109"/>
        <end position="121"/>
    </location>
</feature>
<dbReference type="Proteomes" id="UP000018291">
    <property type="component" value="Unassembled WGS sequence"/>
</dbReference>
<keyword evidence="9" id="KW-1185">Reference proteome</keyword>
<evidence type="ECO:0000256" key="6">
    <source>
        <dbReference type="SAM" id="MobiDB-lite"/>
    </source>
</evidence>
<dbReference type="GO" id="GO:0016787">
    <property type="term" value="F:hydrolase activity"/>
    <property type="evidence" value="ECO:0007669"/>
    <property type="project" value="UniProtKB-UniRule"/>
</dbReference>
<dbReference type="Gene3D" id="3.40.50.300">
    <property type="entry name" value="P-loop containing nucleotide triphosphate hydrolases"/>
    <property type="match status" value="3"/>
</dbReference>
<evidence type="ECO:0000313" key="8">
    <source>
        <dbReference type="EMBL" id="CCM62139.1"/>
    </source>
</evidence>
<keyword evidence="2 5" id="KW-0378">Hydrolase</keyword>
<organism evidence="8 9">
    <name type="scientific">Candidatus Neomicrothrix parvicella RN1</name>
    <dbReference type="NCBI Taxonomy" id="1229780"/>
    <lineage>
        <taxon>Bacteria</taxon>
        <taxon>Bacillati</taxon>
        <taxon>Actinomycetota</taxon>
        <taxon>Acidimicrobiia</taxon>
        <taxon>Acidimicrobiales</taxon>
        <taxon>Microthrixaceae</taxon>
        <taxon>Candidatus Neomicrothrix</taxon>
    </lineage>
</organism>
<dbReference type="InterPro" id="IPR014016">
    <property type="entry name" value="UvrD-like_ATP-bd"/>
</dbReference>
<keyword evidence="3 5" id="KW-0347">Helicase</keyword>
<feature type="compositionally biased region" description="Polar residues" evidence="6">
    <location>
        <begin position="13"/>
        <end position="23"/>
    </location>
</feature>
<dbReference type="Pfam" id="PF13538">
    <property type="entry name" value="UvrD_C_2"/>
    <property type="match status" value="1"/>
</dbReference>
<reference evidence="8 9" key="1">
    <citation type="journal article" date="2013" name="ISME J.">
        <title>Metabolic model for the filamentous 'Candidatus Microthrix parvicella' based on genomic and metagenomic analyses.</title>
        <authorList>
            <person name="Jon McIlroy S."/>
            <person name="Kristiansen R."/>
            <person name="Albertsen M."/>
            <person name="Michael Karst S."/>
            <person name="Rossetti S."/>
            <person name="Lund Nielsen J."/>
            <person name="Tandoi V."/>
            <person name="James Seviour R."/>
            <person name="Nielsen P.H."/>
        </authorList>
    </citation>
    <scope>NUCLEOTIDE SEQUENCE [LARGE SCALE GENOMIC DNA]</scope>
    <source>
        <strain evidence="8 9">RN1</strain>
    </source>
</reference>
<dbReference type="EMBL" id="CANL01000002">
    <property type="protein sequence ID" value="CCM62139.1"/>
    <property type="molecule type" value="Genomic_DNA"/>
</dbReference>
<feature type="binding site" evidence="5">
    <location>
        <begin position="254"/>
        <end position="261"/>
    </location>
    <ligand>
        <name>ATP</name>
        <dbReference type="ChEBI" id="CHEBI:30616"/>
    </ligand>
</feature>
<dbReference type="InterPro" id="IPR000212">
    <property type="entry name" value="DNA_helicase_UvrD/REP"/>
</dbReference>
<dbReference type="GO" id="GO:0003677">
    <property type="term" value="F:DNA binding"/>
    <property type="evidence" value="ECO:0007669"/>
    <property type="project" value="InterPro"/>
</dbReference>
<gene>
    <name evidence="8" type="ORF">BN381_100026</name>
</gene>
<keyword evidence="4 5" id="KW-0067">ATP-binding</keyword>
<dbReference type="PROSITE" id="PS51198">
    <property type="entry name" value="UVRD_HELICASE_ATP_BIND"/>
    <property type="match status" value="1"/>
</dbReference>
<dbReference type="Pfam" id="PF13245">
    <property type="entry name" value="AAA_19"/>
    <property type="match status" value="1"/>
</dbReference>
<evidence type="ECO:0000256" key="4">
    <source>
        <dbReference type="ARBA" id="ARBA00022840"/>
    </source>
</evidence>